<evidence type="ECO:0000256" key="1">
    <source>
        <dbReference type="ARBA" id="ARBA00004651"/>
    </source>
</evidence>
<feature type="transmembrane region" description="Helical" evidence="6">
    <location>
        <begin position="71"/>
        <end position="94"/>
    </location>
</feature>
<dbReference type="EMBL" id="JAUSUA010000006">
    <property type="protein sequence ID" value="MDQ0208661.1"/>
    <property type="molecule type" value="Genomic_DNA"/>
</dbReference>
<reference evidence="7 8" key="1">
    <citation type="submission" date="2023-07" db="EMBL/GenBank/DDBJ databases">
        <title>Genomic Encyclopedia of Type Strains, Phase IV (KMG-IV): sequencing the most valuable type-strain genomes for metagenomic binning, comparative biology and taxonomic classification.</title>
        <authorList>
            <person name="Goeker M."/>
        </authorList>
    </citation>
    <scope>NUCLEOTIDE SEQUENCE [LARGE SCALE GENOMIC DNA]</scope>
    <source>
        <strain evidence="7 8">DSM 19154</strain>
    </source>
</reference>
<evidence type="ECO:0000256" key="3">
    <source>
        <dbReference type="ARBA" id="ARBA00022692"/>
    </source>
</evidence>
<gene>
    <name evidence="7" type="ORF">J2S05_003473</name>
</gene>
<proteinExistence type="predicted"/>
<dbReference type="InterPro" id="IPR011701">
    <property type="entry name" value="MFS"/>
</dbReference>
<name>A0ABT9YLP5_9BACI</name>
<organism evidence="7 8">
    <name type="scientific">Alkalicoccobacillus murimartini</name>
    <dbReference type="NCBI Taxonomy" id="171685"/>
    <lineage>
        <taxon>Bacteria</taxon>
        <taxon>Bacillati</taxon>
        <taxon>Bacillota</taxon>
        <taxon>Bacilli</taxon>
        <taxon>Bacillales</taxon>
        <taxon>Bacillaceae</taxon>
        <taxon>Alkalicoccobacillus</taxon>
    </lineage>
</organism>
<evidence type="ECO:0000256" key="2">
    <source>
        <dbReference type="ARBA" id="ARBA00022475"/>
    </source>
</evidence>
<keyword evidence="2" id="KW-1003">Cell membrane</keyword>
<dbReference type="PANTHER" id="PTHR23513:SF19">
    <property type="entry name" value="MAJOR FACILITATOR SUPERFAMILY (MFS) PROFILE DOMAIN-CONTAINING PROTEIN"/>
    <property type="match status" value="1"/>
</dbReference>
<dbReference type="Pfam" id="PF07690">
    <property type="entry name" value="MFS_1"/>
    <property type="match status" value="1"/>
</dbReference>
<dbReference type="RefSeq" id="WP_306984889.1">
    <property type="nucleotide sequence ID" value="NZ_JAUSUA010000006.1"/>
</dbReference>
<dbReference type="Proteomes" id="UP001225034">
    <property type="component" value="Unassembled WGS sequence"/>
</dbReference>
<feature type="transmembrane region" description="Helical" evidence="6">
    <location>
        <begin position="251"/>
        <end position="269"/>
    </location>
</feature>
<evidence type="ECO:0000256" key="4">
    <source>
        <dbReference type="ARBA" id="ARBA00022989"/>
    </source>
</evidence>
<feature type="transmembrane region" description="Helical" evidence="6">
    <location>
        <begin position="44"/>
        <end position="64"/>
    </location>
</feature>
<dbReference type="SUPFAM" id="SSF103473">
    <property type="entry name" value="MFS general substrate transporter"/>
    <property type="match status" value="1"/>
</dbReference>
<feature type="transmembrane region" description="Helical" evidence="6">
    <location>
        <begin position="368"/>
        <end position="389"/>
    </location>
</feature>
<feature type="transmembrane region" description="Helical" evidence="6">
    <location>
        <begin position="141"/>
        <end position="161"/>
    </location>
</feature>
<feature type="transmembrane region" description="Helical" evidence="6">
    <location>
        <begin position="167"/>
        <end position="188"/>
    </location>
</feature>
<feature type="transmembrane region" description="Helical" evidence="6">
    <location>
        <begin position="304"/>
        <end position="321"/>
    </location>
</feature>
<feature type="transmembrane region" description="Helical" evidence="6">
    <location>
        <begin position="7"/>
        <end position="32"/>
    </location>
</feature>
<feature type="transmembrane region" description="Helical" evidence="6">
    <location>
        <begin position="218"/>
        <end position="239"/>
    </location>
</feature>
<evidence type="ECO:0000313" key="7">
    <source>
        <dbReference type="EMBL" id="MDQ0208661.1"/>
    </source>
</evidence>
<keyword evidence="8" id="KW-1185">Reference proteome</keyword>
<dbReference type="PANTHER" id="PTHR23513">
    <property type="entry name" value="INTEGRAL MEMBRANE EFFLUX PROTEIN-RELATED"/>
    <property type="match status" value="1"/>
</dbReference>
<keyword evidence="5 6" id="KW-0472">Membrane</keyword>
<feature type="transmembrane region" description="Helical" evidence="6">
    <location>
        <begin position="100"/>
        <end position="120"/>
    </location>
</feature>
<evidence type="ECO:0000256" key="6">
    <source>
        <dbReference type="SAM" id="Phobius"/>
    </source>
</evidence>
<keyword evidence="4 6" id="KW-1133">Transmembrane helix</keyword>
<comment type="subcellular location">
    <subcellularLocation>
        <location evidence="1">Cell membrane</location>
        <topology evidence="1">Multi-pass membrane protein</topology>
    </subcellularLocation>
</comment>
<feature type="transmembrane region" description="Helical" evidence="6">
    <location>
        <begin position="342"/>
        <end position="362"/>
    </location>
</feature>
<keyword evidence="3 6" id="KW-0812">Transmembrane</keyword>
<protein>
    <submittedName>
        <fullName evidence="7">MFS family permease</fullName>
    </submittedName>
</protein>
<evidence type="ECO:0000313" key="8">
    <source>
        <dbReference type="Proteomes" id="UP001225034"/>
    </source>
</evidence>
<dbReference type="Gene3D" id="1.20.1250.20">
    <property type="entry name" value="MFS general substrate transporter like domains"/>
    <property type="match status" value="1"/>
</dbReference>
<sequence>MKWNKNFSLLLTGQSMANIGDVLYIVSIISVIFDLTGSATAASFVPFTITTSMFVSSLLTPLLIGKVNLKWLLACSQIAKTIILVILGFSFTHVTSSNYYIIYLIIGSIAFFDGCANPIMRTLIPHYVDSERLIHANGISETVIQTIQTIMWFFGSLFLILLSAQEIIWIVGCIFTVSSIILCFLENVRHQTLNARRKLEQIQEGWKTLLNTPVLKKIAIIDVFETMAGTVWIAAILLVFVNDALHADEKWWGFINGSFFLGLIIGSIYCIKYASFIEKRLGTLILFSSVASFIITILFSLNSLPIVALLLSLCVGLFAQLKGVPQQTIIQTSVSKEQLATVYTSLGAIGTGIFGVGSLLMGMVADLFGIRVVFLISGLFLCVSSFIVYRNKDLFDGRVKEELKI</sequence>
<feature type="transmembrane region" description="Helical" evidence="6">
    <location>
        <begin position="281"/>
        <end position="298"/>
    </location>
</feature>
<evidence type="ECO:0000256" key="5">
    <source>
        <dbReference type="ARBA" id="ARBA00023136"/>
    </source>
</evidence>
<dbReference type="CDD" id="cd06173">
    <property type="entry name" value="MFS_MefA_like"/>
    <property type="match status" value="1"/>
</dbReference>
<comment type="caution">
    <text evidence="7">The sequence shown here is derived from an EMBL/GenBank/DDBJ whole genome shotgun (WGS) entry which is preliminary data.</text>
</comment>
<accession>A0ABT9YLP5</accession>
<dbReference type="InterPro" id="IPR036259">
    <property type="entry name" value="MFS_trans_sf"/>
</dbReference>